<dbReference type="Proteomes" id="UP000663877">
    <property type="component" value="Unassembled WGS sequence"/>
</dbReference>
<accession>A0A815APY3</accession>
<dbReference type="AlphaFoldDB" id="A0A815APY3"/>
<dbReference type="Proteomes" id="UP000663832">
    <property type="component" value="Unassembled WGS sequence"/>
</dbReference>
<gene>
    <name evidence="1" type="ORF">BJG266_LOCUS30052</name>
    <name evidence="2" type="ORF">QVE165_LOCUS46875</name>
</gene>
<dbReference type="OrthoDB" id="9981066at2759"/>
<dbReference type="EMBL" id="CAJNOI010000371">
    <property type="protein sequence ID" value="CAF1259672.1"/>
    <property type="molecule type" value="Genomic_DNA"/>
</dbReference>
<evidence type="ECO:0000313" key="3">
    <source>
        <dbReference type="Proteomes" id="UP000663832"/>
    </source>
</evidence>
<protein>
    <submittedName>
        <fullName evidence="1">Uncharacterized protein</fullName>
    </submittedName>
</protein>
<proteinExistence type="predicted"/>
<comment type="caution">
    <text evidence="1">The sequence shown here is derived from an EMBL/GenBank/DDBJ whole genome shotgun (WGS) entry which is preliminary data.</text>
</comment>
<evidence type="ECO:0000313" key="1">
    <source>
        <dbReference type="EMBL" id="CAF1259672.1"/>
    </source>
</evidence>
<reference evidence="1" key="1">
    <citation type="submission" date="2021-02" db="EMBL/GenBank/DDBJ databases">
        <authorList>
            <person name="Nowell W R."/>
        </authorList>
    </citation>
    <scope>NUCLEOTIDE SEQUENCE</scope>
</reference>
<evidence type="ECO:0000313" key="2">
    <source>
        <dbReference type="EMBL" id="CAF1548434.1"/>
    </source>
</evidence>
<keyword evidence="3" id="KW-1185">Reference proteome</keyword>
<organism evidence="1 4">
    <name type="scientific">Adineta steineri</name>
    <dbReference type="NCBI Taxonomy" id="433720"/>
    <lineage>
        <taxon>Eukaryota</taxon>
        <taxon>Metazoa</taxon>
        <taxon>Spiralia</taxon>
        <taxon>Gnathifera</taxon>
        <taxon>Rotifera</taxon>
        <taxon>Eurotatoria</taxon>
        <taxon>Bdelloidea</taxon>
        <taxon>Adinetida</taxon>
        <taxon>Adinetidae</taxon>
        <taxon>Adineta</taxon>
    </lineage>
</organism>
<name>A0A815APY3_9BILA</name>
<dbReference type="EMBL" id="CAJNOM010000714">
    <property type="protein sequence ID" value="CAF1548434.1"/>
    <property type="molecule type" value="Genomic_DNA"/>
</dbReference>
<sequence>MVIISFYVVIITTITNPQSVAVTISNITPELFKQLRSDYGLALSCPCSTISVPYKAFVTNEVLFDPVCTSIFTSREWIEAIYLVNASAYLLIDFRSTAGSQVMAVMVAAIVQGVPVTDNHMRESCEAHFYSYGADPCEGTVSVRGGCKSSTLNFAHTNTSKTCTSVKFFWSYPVDNLTMIIETPFTEKQQQYSIKFNVDRTMGAITNVFRIFGREEILVTPAESKLIQPSDSNYQIILKLQGPSRLTSYGVFIDYEVV</sequence>
<evidence type="ECO:0000313" key="4">
    <source>
        <dbReference type="Proteomes" id="UP000663877"/>
    </source>
</evidence>